<feature type="region of interest" description="Disordered" evidence="1">
    <location>
        <begin position="38"/>
        <end position="59"/>
    </location>
</feature>
<evidence type="ECO:0000313" key="2">
    <source>
        <dbReference type="EMBL" id="KAB8296208.1"/>
    </source>
</evidence>
<keyword evidence="3" id="KW-1185">Reference proteome</keyword>
<evidence type="ECO:0000313" key="3">
    <source>
        <dbReference type="Proteomes" id="UP000326757"/>
    </source>
</evidence>
<dbReference type="OrthoDB" id="9994905at2759"/>
<sequence>METWRRRAEGAERKLELMEIISARNNARMEEQRILGYQDGGISAGGDGSMRGRGYSVDGGMRTMVSKRRMFDITNSEESAGSSGTVVRERSRRDEYGSGSGSEVGGCVLADNAKNNDWASQTLSIMDGLKSWEN</sequence>
<feature type="compositionally biased region" description="Basic and acidic residues" evidence="1">
    <location>
        <begin position="87"/>
        <end position="96"/>
    </location>
</feature>
<protein>
    <submittedName>
        <fullName evidence="2">Uncharacterized protein</fullName>
    </submittedName>
</protein>
<reference evidence="2 3" key="1">
    <citation type="submission" date="2019-06" db="EMBL/GenBank/DDBJ databases">
        <title>Genome Sequence of the Brown Rot Fungal Pathogen Monilinia laxa.</title>
        <authorList>
            <person name="De Miccolis Angelini R.M."/>
            <person name="Landi L."/>
            <person name="Abate D."/>
            <person name="Pollastro S."/>
            <person name="Romanazzi G."/>
            <person name="Faretra F."/>
        </authorList>
    </citation>
    <scope>NUCLEOTIDE SEQUENCE [LARGE SCALE GENOMIC DNA]</scope>
    <source>
        <strain evidence="2 3">Mlax316</strain>
    </source>
</reference>
<comment type="caution">
    <text evidence="2">The sequence shown here is derived from an EMBL/GenBank/DDBJ whole genome shotgun (WGS) entry which is preliminary data.</text>
</comment>
<feature type="region of interest" description="Disordered" evidence="1">
    <location>
        <begin position="72"/>
        <end position="106"/>
    </location>
</feature>
<dbReference type="AlphaFoldDB" id="A0A5N6K221"/>
<dbReference type="Proteomes" id="UP000326757">
    <property type="component" value="Unassembled WGS sequence"/>
</dbReference>
<accession>A0A5N6K221</accession>
<feature type="compositionally biased region" description="Gly residues" evidence="1">
    <location>
        <begin position="38"/>
        <end position="51"/>
    </location>
</feature>
<gene>
    <name evidence="2" type="ORF">EYC80_008991</name>
</gene>
<dbReference type="EMBL" id="VIGI01000009">
    <property type="protein sequence ID" value="KAB8296208.1"/>
    <property type="molecule type" value="Genomic_DNA"/>
</dbReference>
<name>A0A5N6K221_MONLA</name>
<feature type="compositionally biased region" description="Polar residues" evidence="1">
    <location>
        <begin position="73"/>
        <end position="85"/>
    </location>
</feature>
<organism evidence="2 3">
    <name type="scientific">Monilinia laxa</name>
    <name type="common">Brown rot fungus</name>
    <name type="synonym">Sclerotinia laxa</name>
    <dbReference type="NCBI Taxonomy" id="61186"/>
    <lineage>
        <taxon>Eukaryota</taxon>
        <taxon>Fungi</taxon>
        <taxon>Dikarya</taxon>
        <taxon>Ascomycota</taxon>
        <taxon>Pezizomycotina</taxon>
        <taxon>Leotiomycetes</taxon>
        <taxon>Helotiales</taxon>
        <taxon>Sclerotiniaceae</taxon>
        <taxon>Monilinia</taxon>
    </lineage>
</organism>
<evidence type="ECO:0000256" key="1">
    <source>
        <dbReference type="SAM" id="MobiDB-lite"/>
    </source>
</evidence>
<proteinExistence type="predicted"/>